<comment type="catalytic activity">
    <reaction evidence="7">
        <text>(6S)-5,6,7,8-tetrahydrofolate + NADP(+) = 7,8-dihydrofolate + NADPH + H(+)</text>
        <dbReference type="Rhea" id="RHEA:15009"/>
        <dbReference type="ChEBI" id="CHEBI:15378"/>
        <dbReference type="ChEBI" id="CHEBI:57451"/>
        <dbReference type="ChEBI" id="CHEBI:57453"/>
        <dbReference type="ChEBI" id="CHEBI:57783"/>
        <dbReference type="ChEBI" id="CHEBI:58349"/>
        <dbReference type="EC" id="1.5.1.3"/>
    </reaction>
</comment>
<evidence type="ECO:0000256" key="6">
    <source>
        <dbReference type="ARBA" id="ARBA00023002"/>
    </source>
</evidence>
<organism evidence="10 11">
    <name type="scientific">Streptococcus vestibularis ATCC 49124</name>
    <dbReference type="NCBI Taxonomy" id="889206"/>
    <lineage>
        <taxon>Bacteria</taxon>
        <taxon>Bacillati</taxon>
        <taxon>Bacillota</taxon>
        <taxon>Bacilli</taxon>
        <taxon>Lactobacillales</taxon>
        <taxon>Streptococcaceae</taxon>
        <taxon>Streptococcus</taxon>
    </lineage>
</organism>
<accession>A0ABP2KIM7</accession>
<evidence type="ECO:0000259" key="9">
    <source>
        <dbReference type="PROSITE" id="PS51330"/>
    </source>
</evidence>
<comment type="pathway">
    <text evidence="1 7">Cofactor biosynthesis; tetrahydrofolate biosynthesis; 5,6,7,8-tetrahydrofolate from 7,8-dihydrofolate: step 1/1.</text>
</comment>
<sequence>MLEWIVNLKRKGNTVSKQLIAIWAEAHNHVIGKNHTMPWHLPAELAHFKKTTMGSAILMGRVTFDGMNRRCLPGRETLILTRDKDFDCEGVTTVTSVEEALAWFEQQDKDLYIAGGAGVYKAFEGYYDALIKTTVEADLEGDTYFPQLDMTAFKEVSCDRVAKDDKNAYDFSISRYEKEGD</sequence>
<dbReference type="PANTHER" id="PTHR48069">
    <property type="entry name" value="DIHYDROFOLATE REDUCTASE"/>
    <property type="match status" value="1"/>
</dbReference>
<comment type="caution">
    <text evidence="10">The sequence shown here is derived from an EMBL/GenBank/DDBJ whole genome shotgun (WGS) entry which is preliminary data.</text>
</comment>
<keyword evidence="11" id="KW-1185">Reference proteome</keyword>
<evidence type="ECO:0000313" key="11">
    <source>
        <dbReference type="Proteomes" id="UP000003697"/>
    </source>
</evidence>
<evidence type="ECO:0000256" key="5">
    <source>
        <dbReference type="ARBA" id="ARBA00022857"/>
    </source>
</evidence>
<keyword evidence="5 7" id="KW-0521">NADP</keyword>
<evidence type="ECO:0000313" key="10">
    <source>
        <dbReference type="EMBL" id="EFX95763.1"/>
    </source>
</evidence>
<dbReference type="EMBL" id="AEVI01000063">
    <property type="protein sequence ID" value="EFX95763.1"/>
    <property type="molecule type" value="Genomic_DNA"/>
</dbReference>
<feature type="domain" description="DHFR" evidence="9">
    <location>
        <begin position="18"/>
        <end position="178"/>
    </location>
</feature>
<proteinExistence type="inferred from homology"/>
<evidence type="ECO:0000256" key="1">
    <source>
        <dbReference type="ARBA" id="ARBA00004903"/>
    </source>
</evidence>
<reference evidence="10 11" key="1">
    <citation type="submission" date="2011-01" db="EMBL/GenBank/DDBJ databases">
        <authorList>
            <person name="Muzny D."/>
            <person name="Qin X."/>
            <person name="Buhay C."/>
            <person name="Dugan-Rocha S."/>
            <person name="Ding Y."/>
            <person name="Chen G."/>
            <person name="Hawes A."/>
            <person name="Holder M."/>
            <person name="Jhangiani S."/>
            <person name="Johnson A."/>
            <person name="Khan Z."/>
            <person name="Li Z."/>
            <person name="Liu W."/>
            <person name="Liu X."/>
            <person name="Perez L."/>
            <person name="Shen H."/>
            <person name="Wang Q."/>
            <person name="Watt J."/>
            <person name="Xi L."/>
            <person name="Xin Y."/>
            <person name="Zhou J."/>
            <person name="Deng J."/>
            <person name="Jiang H."/>
            <person name="Liu Y."/>
            <person name="Qu J."/>
            <person name="Song X.-Z."/>
            <person name="Zhang L."/>
            <person name="Villasana D."/>
            <person name="Johnson A."/>
            <person name="Liu J."/>
            <person name="Liyanage D."/>
            <person name="Lorensuhewa L."/>
            <person name="Robinson T."/>
            <person name="Song A."/>
            <person name="Song B.-B."/>
            <person name="Dinh H."/>
            <person name="Thornton R."/>
            <person name="Coyle M."/>
            <person name="Francisco L."/>
            <person name="Jackson L."/>
            <person name="Javaid M."/>
            <person name="Korchina V."/>
            <person name="Kovar C."/>
            <person name="Mata R."/>
            <person name="Mathew T."/>
            <person name="Ngo R."/>
            <person name="Nguyen L."/>
            <person name="Nguyen N."/>
            <person name="Okwuonu G."/>
            <person name="Ongeri F."/>
            <person name="Pham C."/>
            <person name="Simmons D."/>
            <person name="Wilczek-Boney K."/>
            <person name="Hale W."/>
            <person name="Jakkamsetti A."/>
            <person name="Pham P."/>
            <person name="Ruth R."/>
            <person name="San Lucas F."/>
            <person name="Warren J."/>
            <person name="Zhang J."/>
            <person name="Zhao Z."/>
            <person name="Zhou C."/>
            <person name="Zhu D."/>
            <person name="Lee S."/>
            <person name="Bess C."/>
            <person name="Blankenburg K."/>
            <person name="Forbes L."/>
            <person name="Fu Q."/>
            <person name="Gubbala S."/>
            <person name="Hirani K."/>
            <person name="Jayaseelan J.C."/>
            <person name="Lara F."/>
            <person name="Munidasa M."/>
            <person name="Palculict T."/>
            <person name="Patil S."/>
            <person name="Pu L.-L."/>
            <person name="Saada N."/>
            <person name="Tang L."/>
            <person name="Weissenberger G."/>
            <person name="Zhu Y."/>
            <person name="Hemphill L."/>
            <person name="Shang Y."/>
            <person name="Youmans B."/>
            <person name="Ayvaz T."/>
            <person name="Ross M."/>
            <person name="Santibanez J."/>
            <person name="Aqrawi P."/>
            <person name="Gross S."/>
            <person name="Joshi V."/>
            <person name="Fowler G."/>
            <person name="Nazareth L."/>
            <person name="Reid J."/>
            <person name="Worley K."/>
            <person name="Petrosino J."/>
            <person name="Highlander S."/>
            <person name="Gibbs R."/>
        </authorList>
    </citation>
    <scope>NUCLEOTIDE SEQUENCE [LARGE SCALE GENOMIC DNA]</scope>
    <source>
        <strain evidence="10 11">ATCC 49124</strain>
    </source>
</reference>
<dbReference type="InterPro" id="IPR024072">
    <property type="entry name" value="DHFR-like_dom_sf"/>
</dbReference>
<gene>
    <name evidence="10" type="primary">folA</name>
    <name evidence="10" type="ORF">HMPREF9425_1348</name>
</gene>
<evidence type="ECO:0000256" key="8">
    <source>
        <dbReference type="RuleBase" id="RU004474"/>
    </source>
</evidence>
<dbReference type="GO" id="GO:0004146">
    <property type="term" value="F:dihydrofolate reductase activity"/>
    <property type="evidence" value="ECO:0007669"/>
    <property type="project" value="UniProtKB-EC"/>
</dbReference>
<dbReference type="Gene3D" id="3.40.430.10">
    <property type="entry name" value="Dihydrofolate Reductase, subunit A"/>
    <property type="match status" value="1"/>
</dbReference>
<dbReference type="SUPFAM" id="SSF53597">
    <property type="entry name" value="Dihydrofolate reductase-like"/>
    <property type="match status" value="1"/>
</dbReference>
<comment type="function">
    <text evidence="7">Key enzyme in folate metabolism. Catalyzes an essential reaction for de novo glycine and purine synthesis, and for DNA precursor synthesis.</text>
</comment>
<dbReference type="EC" id="1.5.1.3" evidence="3 7"/>
<dbReference type="InterPro" id="IPR012259">
    <property type="entry name" value="DHFR"/>
</dbReference>
<evidence type="ECO:0000256" key="3">
    <source>
        <dbReference type="ARBA" id="ARBA00012856"/>
    </source>
</evidence>
<name>A0ABP2KIM7_STRVE</name>
<dbReference type="Pfam" id="PF00186">
    <property type="entry name" value="DHFR_1"/>
    <property type="match status" value="1"/>
</dbReference>
<comment type="similarity">
    <text evidence="2 7 8">Belongs to the dihydrofolate reductase family.</text>
</comment>
<dbReference type="InterPro" id="IPR017925">
    <property type="entry name" value="DHFR_CS"/>
</dbReference>
<dbReference type="PROSITE" id="PS51330">
    <property type="entry name" value="DHFR_2"/>
    <property type="match status" value="1"/>
</dbReference>
<evidence type="ECO:0000256" key="4">
    <source>
        <dbReference type="ARBA" id="ARBA00022563"/>
    </source>
</evidence>
<evidence type="ECO:0000256" key="7">
    <source>
        <dbReference type="PIRNR" id="PIRNR000194"/>
    </source>
</evidence>
<keyword evidence="6 7" id="KW-0560">Oxidoreductase</keyword>
<protein>
    <recommendedName>
        <fullName evidence="3 7">Dihydrofolate reductase</fullName>
        <ecNumber evidence="3 7">1.5.1.3</ecNumber>
    </recommendedName>
</protein>
<dbReference type="PANTHER" id="PTHR48069:SF3">
    <property type="entry name" value="DIHYDROFOLATE REDUCTASE"/>
    <property type="match status" value="1"/>
</dbReference>
<dbReference type="PIRSF" id="PIRSF000194">
    <property type="entry name" value="DHFR"/>
    <property type="match status" value="1"/>
</dbReference>
<keyword evidence="4 7" id="KW-0554">One-carbon metabolism</keyword>
<dbReference type="PRINTS" id="PR00070">
    <property type="entry name" value="DHFR"/>
</dbReference>
<dbReference type="CDD" id="cd00209">
    <property type="entry name" value="DHFR"/>
    <property type="match status" value="1"/>
</dbReference>
<dbReference type="Proteomes" id="UP000003697">
    <property type="component" value="Unassembled WGS sequence"/>
</dbReference>
<evidence type="ECO:0000256" key="2">
    <source>
        <dbReference type="ARBA" id="ARBA00009539"/>
    </source>
</evidence>
<dbReference type="PROSITE" id="PS00075">
    <property type="entry name" value="DHFR_1"/>
    <property type="match status" value="1"/>
</dbReference>
<dbReference type="InterPro" id="IPR001796">
    <property type="entry name" value="DHFR_dom"/>
</dbReference>